<dbReference type="Proteomes" id="UP000325576">
    <property type="component" value="Unassembled WGS sequence"/>
</dbReference>
<evidence type="ECO:0000313" key="3">
    <source>
        <dbReference type="Proteomes" id="UP000325576"/>
    </source>
</evidence>
<evidence type="ECO:0000256" key="1">
    <source>
        <dbReference type="SAM" id="MobiDB-lite"/>
    </source>
</evidence>
<organism evidence="2 3">
    <name type="scientific">Rhodococcus erythropolis</name>
    <name type="common">Arthrobacter picolinophilus</name>
    <dbReference type="NCBI Taxonomy" id="1833"/>
    <lineage>
        <taxon>Bacteria</taxon>
        <taxon>Bacillati</taxon>
        <taxon>Actinomycetota</taxon>
        <taxon>Actinomycetes</taxon>
        <taxon>Mycobacteriales</taxon>
        <taxon>Nocardiaceae</taxon>
        <taxon>Rhodococcus</taxon>
        <taxon>Rhodococcus erythropolis group</taxon>
    </lineage>
</organism>
<accession>A0A0C3A5D5</accession>
<gene>
    <name evidence="2" type="ORF">BS297_22985</name>
</gene>
<dbReference type="AlphaFoldDB" id="A0A0C3A5D5"/>
<feature type="region of interest" description="Disordered" evidence="1">
    <location>
        <begin position="54"/>
        <end position="87"/>
    </location>
</feature>
<name>A0A0C3A5D5_RHOER</name>
<sequence>MSSFGPSLRKIPMSSKDVIVKTPVRLPESGVPVAVDFDHTALLARYDAERGARMARPAGGSRGAGAHDDDALRSLDRYTLPGGPSSA</sequence>
<reference evidence="2 3" key="1">
    <citation type="journal article" date="2017" name="Poromechanics V (2013)">
        <title>Genomic Characterization of the Arsenic-Tolerant Actinobacterium, &lt;i&gt;Rhodococcus erythropolis&lt;/i&gt; S43.</title>
        <authorList>
            <person name="Retamal-Morales G."/>
            <person name="Mehnert M."/>
            <person name="Schwabe R."/>
            <person name="Tischler D."/>
            <person name="Schloemann M."/>
            <person name="Levican G.J."/>
        </authorList>
    </citation>
    <scope>NUCLEOTIDE SEQUENCE [LARGE SCALE GENOMIC DNA]</scope>
    <source>
        <strain evidence="2 3">S43</strain>
    </source>
</reference>
<dbReference type="EMBL" id="MRBO01000614">
    <property type="protein sequence ID" value="KAB2582975.1"/>
    <property type="molecule type" value="Genomic_DNA"/>
</dbReference>
<evidence type="ECO:0000313" key="2">
    <source>
        <dbReference type="EMBL" id="KAB2582975.1"/>
    </source>
</evidence>
<protein>
    <submittedName>
        <fullName evidence="2">Uncharacterized protein</fullName>
    </submittedName>
</protein>
<comment type="caution">
    <text evidence="2">The sequence shown here is derived from an EMBL/GenBank/DDBJ whole genome shotgun (WGS) entry which is preliminary data.</text>
</comment>
<feature type="compositionally biased region" description="Basic and acidic residues" evidence="1">
    <location>
        <begin position="65"/>
        <end position="76"/>
    </location>
</feature>
<proteinExistence type="predicted"/>